<name>A0A6M3L4H1_9ZZZZ</name>
<evidence type="ECO:0000259" key="4">
    <source>
        <dbReference type="PROSITE" id="PS51900"/>
    </source>
</evidence>
<dbReference type="Gene3D" id="1.10.443.10">
    <property type="entry name" value="Intergrase catalytic core"/>
    <property type="match status" value="1"/>
</dbReference>
<proteinExistence type="predicted"/>
<dbReference type="Pfam" id="PF00589">
    <property type="entry name" value="Phage_integrase"/>
    <property type="match status" value="1"/>
</dbReference>
<dbReference type="Pfam" id="PF13102">
    <property type="entry name" value="Phage_int_SAM_5"/>
    <property type="match status" value="1"/>
</dbReference>
<protein>
    <submittedName>
        <fullName evidence="5">Putative site-specific tyrosine recombinase</fullName>
    </submittedName>
</protein>
<reference evidence="5" key="1">
    <citation type="submission" date="2020-03" db="EMBL/GenBank/DDBJ databases">
        <title>The deep terrestrial virosphere.</title>
        <authorList>
            <person name="Holmfeldt K."/>
            <person name="Nilsson E."/>
            <person name="Simone D."/>
            <person name="Lopez-Fernandez M."/>
            <person name="Wu X."/>
            <person name="de Brujin I."/>
            <person name="Lundin D."/>
            <person name="Andersson A."/>
            <person name="Bertilsson S."/>
            <person name="Dopson M."/>
        </authorList>
    </citation>
    <scope>NUCLEOTIDE SEQUENCE</scope>
    <source>
        <strain evidence="5">MM415B02564</strain>
    </source>
</reference>
<dbReference type="PROSITE" id="PS51900">
    <property type="entry name" value="CB"/>
    <property type="match status" value="1"/>
</dbReference>
<evidence type="ECO:0000256" key="2">
    <source>
        <dbReference type="ARBA" id="ARBA00023172"/>
    </source>
</evidence>
<dbReference type="InterPro" id="IPR011010">
    <property type="entry name" value="DNA_brk_join_enz"/>
</dbReference>
<keyword evidence="2" id="KW-0233">DNA recombination</keyword>
<dbReference type="GO" id="GO:0006310">
    <property type="term" value="P:DNA recombination"/>
    <property type="evidence" value="ECO:0007669"/>
    <property type="project" value="UniProtKB-KW"/>
</dbReference>
<feature type="domain" description="Tyr recombinase" evidence="3">
    <location>
        <begin position="107"/>
        <end position="281"/>
    </location>
</feature>
<dbReference type="GO" id="GO:0015074">
    <property type="term" value="P:DNA integration"/>
    <property type="evidence" value="ECO:0007669"/>
    <property type="project" value="InterPro"/>
</dbReference>
<dbReference type="EMBL" id="MT142840">
    <property type="protein sequence ID" value="QJA89343.1"/>
    <property type="molecule type" value="Genomic_DNA"/>
</dbReference>
<dbReference type="InterPro" id="IPR050090">
    <property type="entry name" value="Tyrosine_recombinase_XerCD"/>
</dbReference>
<dbReference type="PROSITE" id="PS51898">
    <property type="entry name" value="TYR_RECOMBINASE"/>
    <property type="match status" value="1"/>
</dbReference>
<organism evidence="5">
    <name type="scientific">viral metagenome</name>
    <dbReference type="NCBI Taxonomy" id="1070528"/>
    <lineage>
        <taxon>unclassified sequences</taxon>
        <taxon>metagenomes</taxon>
        <taxon>organismal metagenomes</taxon>
    </lineage>
</organism>
<evidence type="ECO:0000259" key="3">
    <source>
        <dbReference type="PROSITE" id="PS51898"/>
    </source>
</evidence>
<evidence type="ECO:0000256" key="1">
    <source>
        <dbReference type="ARBA" id="ARBA00023125"/>
    </source>
</evidence>
<evidence type="ECO:0000313" key="5">
    <source>
        <dbReference type="EMBL" id="QJA89343.1"/>
    </source>
</evidence>
<sequence length="288" mass="33341">MKTKIQEYLKSPDVTSLAKSTQELYKNALRYLGRYLESNSGMHKDEVIDKDFFDRFTLYLSTTRNLSGKSIQQYLTCIKIFLKWNGTPVEYTYKITNKERKQNKRKHMDRWFTELDISKCLAYEFSNNGKSLRNKIMVRLLIETGCRVRELSFVTGNDIDVEDGIIYLRDSKTEPRPAFFSPETGDLLRGLQASNLFNEDNVFPDVKAIKGIITKMLTDLGLKGEKDGRGGHTFRHFTASYLFYSGDLRLQDIAFLLGDAPETIAKIYLHPTPLMLRERVVKGWGWDV</sequence>
<dbReference type="InterPro" id="IPR044068">
    <property type="entry name" value="CB"/>
</dbReference>
<feature type="domain" description="Core-binding (CB)" evidence="4">
    <location>
        <begin position="1"/>
        <end position="86"/>
    </location>
</feature>
<dbReference type="AlphaFoldDB" id="A0A6M3L4H1"/>
<gene>
    <name evidence="5" type="ORF">MM415B02564_0006</name>
</gene>
<dbReference type="PANTHER" id="PTHR30349">
    <property type="entry name" value="PHAGE INTEGRASE-RELATED"/>
    <property type="match status" value="1"/>
</dbReference>
<dbReference type="InterPro" id="IPR013762">
    <property type="entry name" value="Integrase-like_cat_sf"/>
</dbReference>
<accession>A0A6M3L4H1</accession>
<dbReference type="InterPro" id="IPR010998">
    <property type="entry name" value="Integrase_recombinase_N"/>
</dbReference>
<dbReference type="GO" id="GO:0003677">
    <property type="term" value="F:DNA binding"/>
    <property type="evidence" value="ECO:0007669"/>
    <property type="project" value="UniProtKB-KW"/>
</dbReference>
<keyword evidence="1" id="KW-0238">DNA-binding</keyword>
<dbReference type="Gene3D" id="1.10.150.130">
    <property type="match status" value="1"/>
</dbReference>
<dbReference type="PANTHER" id="PTHR30349:SF41">
    <property type="entry name" value="INTEGRASE_RECOMBINASE PROTEIN MJ0367-RELATED"/>
    <property type="match status" value="1"/>
</dbReference>
<dbReference type="InterPro" id="IPR025269">
    <property type="entry name" value="SAM-like_dom"/>
</dbReference>
<dbReference type="CDD" id="cd00397">
    <property type="entry name" value="DNA_BRE_C"/>
    <property type="match status" value="1"/>
</dbReference>
<dbReference type="SUPFAM" id="SSF56349">
    <property type="entry name" value="DNA breaking-rejoining enzymes"/>
    <property type="match status" value="1"/>
</dbReference>
<dbReference type="InterPro" id="IPR002104">
    <property type="entry name" value="Integrase_catalytic"/>
</dbReference>